<evidence type="ECO:0000256" key="1">
    <source>
        <dbReference type="SAM" id="MobiDB-lite"/>
    </source>
</evidence>
<accession>A9IHG7</accession>
<evidence type="ECO:0000256" key="2">
    <source>
        <dbReference type="SAM" id="SignalP"/>
    </source>
</evidence>
<feature type="region of interest" description="Disordered" evidence="1">
    <location>
        <begin position="92"/>
        <end position="111"/>
    </location>
</feature>
<evidence type="ECO:0000313" key="3">
    <source>
        <dbReference type="EMBL" id="CAP45214.1"/>
    </source>
</evidence>
<feature type="signal peptide" evidence="2">
    <location>
        <begin position="1"/>
        <end position="26"/>
    </location>
</feature>
<dbReference type="AlphaFoldDB" id="A9IHG7"/>
<feature type="region of interest" description="Disordered" evidence="1">
    <location>
        <begin position="56"/>
        <end position="81"/>
    </location>
</feature>
<organism evidence="3 4">
    <name type="scientific">Bordetella petrii (strain ATCC BAA-461 / DSM 12804 / CCUG 43448 / CIP 107267 / Se-1111R)</name>
    <dbReference type="NCBI Taxonomy" id="340100"/>
    <lineage>
        <taxon>Bacteria</taxon>
        <taxon>Pseudomonadati</taxon>
        <taxon>Pseudomonadota</taxon>
        <taxon>Betaproteobacteria</taxon>
        <taxon>Burkholderiales</taxon>
        <taxon>Alcaligenaceae</taxon>
        <taxon>Bordetella</taxon>
    </lineage>
</organism>
<reference evidence="3 4" key="1">
    <citation type="journal article" date="2008" name="BMC Genomics">
        <title>The missing link: Bordetella petrii is endowed with both the metabolic versatility of environmental bacteria and virulence traits of pathogenic Bordetellae.</title>
        <authorList>
            <person name="Gross R."/>
            <person name="Guzman C.A."/>
            <person name="Sebaihia M."/>
            <person name="Martins Dos Santos V.A."/>
            <person name="Pieper D.H."/>
            <person name="Koebnik R."/>
            <person name="Lechner M."/>
            <person name="Bartels D."/>
            <person name="Buhrmester J."/>
            <person name="Choudhuri J.V."/>
            <person name="Ebensen T."/>
            <person name="Gaigalat L."/>
            <person name="Herrmann S."/>
            <person name="Khachane A.N."/>
            <person name="Larisch C."/>
            <person name="Link S."/>
            <person name="Linke B."/>
            <person name="Meyer F."/>
            <person name="Mormann S."/>
            <person name="Nakunst D."/>
            <person name="Rueckert C."/>
            <person name="Schneiker-Bekel S."/>
            <person name="Schulze K."/>
            <person name="Vorhoelter F.J."/>
            <person name="Yevsa T."/>
            <person name="Engle J.T."/>
            <person name="Goldman W.E."/>
            <person name="Puehler A."/>
            <person name="Goebel U.B."/>
            <person name="Goesmann A."/>
            <person name="Bloecker H."/>
            <person name="Kaiser O."/>
            <person name="Martinez-Arias R."/>
        </authorList>
    </citation>
    <scope>NUCLEOTIDE SEQUENCE [LARGE SCALE GENOMIC DNA]</scope>
    <source>
        <strain evidence="4">ATCC BAA-461 / DSM 12804 / CCUG 43448 / CIP 107267 / Se-1111R</strain>
    </source>
</reference>
<evidence type="ECO:0000313" key="4">
    <source>
        <dbReference type="Proteomes" id="UP000001225"/>
    </source>
</evidence>
<dbReference type="KEGG" id="bpt:Bpet4862"/>
<sequence length="138" mass="15146">MHVRLPVRFPLALAAVLAAASLPATAAESPRDCSALRGCEAKFCHIENDIAAAQAQGNSRREAGLRRALSEARGSCTDASLRAERQDALAERRAEVTEREEELAEARRDGRQDKIDKALRKLKEAQDDLKEAQADLLR</sequence>
<name>A9IHG7_BORPD</name>
<keyword evidence="2" id="KW-0732">Signal</keyword>
<gene>
    <name evidence="3" type="ordered locus">Bpet4862</name>
</gene>
<dbReference type="Proteomes" id="UP000001225">
    <property type="component" value="Chromosome"/>
</dbReference>
<proteinExistence type="predicted"/>
<dbReference type="InterPro" id="IPR009468">
    <property type="entry name" value="DUF1090"/>
</dbReference>
<dbReference type="eggNOG" id="COG1422">
    <property type="taxonomic scope" value="Bacteria"/>
</dbReference>
<protein>
    <submittedName>
        <fullName evidence="3">Exported protein</fullName>
    </submittedName>
</protein>
<dbReference type="Pfam" id="PF06476">
    <property type="entry name" value="DUF1090"/>
    <property type="match status" value="1"/>
</dbReference>
<keyword evidence="4" id="KW-1185">Reference proteome</keyword>
<dbReference type="EMBL" id="AM902716">
    <property type="protein sequence ID" value="CAP45214.1"/>
    <property type="molecule type" value="Genomic_DNA"/>
</dbReference>
<dbReference type="STRING" id="94624.Bpet4862"/>
<feature type="chain" id="PRO_5002739549" evidence="2">
    <location>
        <begin position="27"/>
        <end position="138"/>
    </location>
</feature>
<feature type="compositionally biased region" description="Basic and acidic residues" evidence="1">
    <location>
        <begin position="59"/>
        <end position="70"/>
    </location>
</feature>